<dbReference type="Pfam" id="PF03328">
    <property type="entry name" value="HpcH_HpaI"/>
    <property type="match status" value="1"/>
</dbReference>
<accession>A0A919E1Z1</accession>
<evidence type="ECO:0000256" key="6">
    <source>
        <dbReference type="PIRSR" id="PIRSR015582-2"/>
    </source>
</evidence>
<feature type="binding site" evidence="6">
    <location>
        <position position="154"/>
    </location>
    <ligand>
        <name>Mg(2+)</name>
        <dbReference type="ChEBI" id="CHEBI:18420"/>
    </ligand>
</feature>
<keyword evidence="9" id="KW-1185">Reference proteome</keyword>
<dbReference type="InterPro" id="IPR011206">
    <property type="entry name" value="Citrate_lyase_beta/mcl1/mcl2"/>
</dbReference>
<gene>
    <name evidence="8" type="primary">citE</name>
    <name evidence="8" type="ORF">GCM10017044_01540</name>
</gene>
<dbReference type="GO" id="GO:0016829">
    <property type="term" value="F:lyase activity"/>
    <property type="evidence" value="ECO:0007669"/>
    <property type="project" value="UniProtKB-KW"/>
</dbReference>
<dbReference type="InterPro" id="IPR040442">
    <property type="entry name" value="Pyrv_kinase-like_dom_sf"/>
</dbReference>
<reference evidence="8" key="2">
    <citation type="submission" date="2020-09" db="EMBL/GenBank/DDBJ databases">
        <authorList>
            <person name="Sun Q."/>
            <person name="Kim S."/>
        </authorList>
    </citation>
    <scope>NUCLEOTIDE SEQUENCE</scope>
    <source>
        <strain evidence="8">KCTC 42590</strain>
    </source>
</reference>
<protein>
    <submittedName>
        <fullName evidence="8">Citrate lyase subunit beta</fullName>
    </submittedName>
</protein>
<keyword evidence="8" id="KW-0456">Lyase</keyword>
<dbReference type="AlphaFoldDB" id="A0A919E1Z1"/>
<evidence type="ECO:0000313" key="9">
    <source>
        <dbReference type="Proteomes" id="UP000630923"/>
    </source>
</evidence>
<evidence type="ECO:0000256" key="5">
    <source>
        <dbReference type="PIRSR" id="PIRSR015582-1"/>
    </source>
</evidence>
<evidence type="ECO:0000256" key="3">
    <source>
        <dbReference type="ARBA" id="ARBA00022723"/>
    </source>
</evidence>
<sequence length="291" mass="30847">MSDSQPCRSFLYMPASNDRALEKAKSLPADGYIFDLEDAVRPDAKAAAREQAVEAANSGAYGRKSVLIRANGLDTPWGQADISAIACSEADGIVVPKVNCIDDVNLIEDQMDAAGAPETFQLWIMMETPAAFLNAASIAGAGGRLKGMIIGSNDLIKDMRARHIPDRSNILPALTLALLAARAHGLVILDAVYNAIKDEEGFIAEARQALTMGFDGKSLVHPAQIAPANRVFSPAEEEVEEAHAIIAAYEEAFAAGKGVAAYQGKMIEDLHVAEAKRLVAVAQAIAAFDAE</sequence>
<feature type="binding site" evidence="6">
    <location>
        <position position="127"/>
    </location>
    <ligand>
        <name>Mg(2+)</name>
        <dbReference type="ChEBI" id="CHEBI:18420"/>
    </ligand>
</feature>
<feature type="domain" description="HpcH/HpaI aldolase/citrate lyase" evidence="7">
    <location>
        <begin position="8"/>
        <end position="222"/>
    </location>
</feature>
<proteinExistence type="inferred from homology"/>
<reference evidence="8" key="1">
    <citation type="journal article" date="2014" name="Int. J. Syst. Evol. Microbiol.">
        <title>Complete genome sequence of Corynebacterium casei LMG S-19264T (=DSM 44701T), isolated from a smear-ripened cheese.</title>
        <authorList>
            <consortium name="US DOE Joint Genome Institute (JGI-PGF)"/>
            <person name="Walter F."/>
            <person name="Albersmeier A."/>
            <person name="Kalinowski J."/>
            <person name="Ruckert C."/>
        </authorList>
    </citation>
    <scope>NUCLEOTIDE SEQUENCE</scope>
    <source>
        <strain evidence="8">KCTC 42590</strain>
    </source>
</reference>
<feature type="binding site" evidence="5">
    <location>
        <position position="69"/>
    </location>
    <ligand>
        <name>substrate</name>
    </ligand>
</feature>
<comment type="caution">
    <text evidence="8">The sequence shown here is derived from an EMBL/GenBank/DDBJ whole genome shotgun (WGS) entry which is preliminary data.</text>
</comment>
<dbReference type="RefSeq" id="WP_191249657.1">
    <property type="nucleotide sequence ID" value="NZ_BNCI01000001.1"/>
</dbReference>
<keyword evidence="4 6" id="KW-0460">Magnesium</keyword>
<comment type="similarity">
    <text evidence="2">Belongs to the HpcH/HpaI aldolase family.</text>
</comment>
<feature type="binding site" evidence="5">
    <location>
        <position position="127"/>
    </location>
    <ligand>
        <name>substrate</name>
    </ligand>
</feature>
<organism evidence="8 9">
    <name type="scientific">Kordiimonas sediminis</name>
    <dbReference type="NCBI Taxonomy" id="1735581"/>
    <lineage>
        <taxon>Bacteria</taxon>
        <taxon>Pseudomonadati</taxon>
        <taxon>Pseudomonadota</taxon>
        <taxon>Alphaproteobacteria</taxon>
        <taxon>Kordiimonadales</taxon>
        <taxon>Kordiimonadaceae</taxon>
        <taxon>Kordiimonas</taxon>
    </lineage>
</organism>
<dbReference type="GO" id="GO:0006107">
    <property type="term" value="P:oxaloacetate metabolic process"/>
    <property type="evidence" value="ECO:0007669"/>
    <property type="project" value="TreeGrafter"/>
</dbReference>
<dbReference type="Gene3D" id="3.20.20.60">
    <property type="entry name" value="Phosphoenolpyruvate-binding domains"/>
    <property type="match status" value="1"/>
</dbReference>
<dbReference type="GO" id="GO:0000287">
    <property type="term" value="F:magnesium ion binding"/>
    <property type="evidence" value="ECO:0007669"/>
    <property type="project" value="TreeGrafter"/>
</dbReference>
<keyword evidence="3 6" id="KW-0479">Metal-binding</keyword>
<evidence type="ECO:0000256" key="4">
    <source>
        <dbReference type="ARBA" id="ARBA00022842"/>
    </source>
</evidence>
<dbReference type="PANTHER" id="PTHR32308:SF10">
    <property type="entry name" value="CITRATE LYASE SUBUNIT BETA"/>
    <property type="match status" value="1"/>
</dbReference>
<evidence type="ECO:0000313" key="8">
    <source>
        <dbReference type="EMBL" id="GHF11468.1"/>
    </source>
</evidence>
<dbReference type="PANTHER" id="PTHR32308">
    <property type="entry name" value="LYASE BETA SUBUNIT, PUTATIVE (AFU_ORTHOLOGUE AFUA_4G13030)-RELATED"/>
    <property type="match status" value="1"/>
</dbReference>
<dbReference type="InterPro" id="IPR015813">
    <property type="entry name" value="Pyrv/PenolPyrv_kinase-like_dom"/>
</dbReference>
<evidence type="ECO:0000256" key="1">
    <source>
        <dbReference type="ARBA" id="ARBA00001946"/>
    </source>
</evidence>
<dbReference type="EMBL" id="BNCI01000001">
    <property type="protein sequence ID" value="GHF11468.1"/>
    <property type="molecule type" value="Genomic_DNA"/>
</dbReference>
<dbReference type="Proteomes" id="UP000630923">
    <property type="component" value="Unassembled WGS sequence"/>
</dbReference>
<name>A0A919E1Z1_9PROT</name>
<evidence type="ECO:0000256" key="2">
    <source>
        <dbReference type="ARBA" id="ARBA00005568"/>
    </source>
</evidence>
<comment type="cofactor">
    <cofactor evidence="1">
        <name>Mg(2+)</name>
        <dbReference type="ChEBI" id="CHEBI:18420"/>
    </cofactor>
</comment>
<dbReference type="PIRSF" id="PIRSF015582">
    <property type="entry name" value="Cit_lyase_B"/>
    <property type="match status" value="1"/>
</dbReference>
<evidence type="ECO:0000259" key="7">
    <source>
        <dbReference type="Pfam" id="PF03328"/>
    </source>
</evidence>
<dbReference type="SUPFAM" id="SSF51621">
    <property type="entry name" value="Phosphoenolpyruvate/pyruvate domain"/>
    <property type="match status" value="1"/>
</dbReference>
<dbReference type="InterPro" id="IPR005000">
    <property type="entry name" value="Aldolase/citrate-lyase_domain"/>
</dbReference>